<gene>
    <name evidence="1" type="ORF">HMPREF0179_01610</name>
</gene>
<name>E5Y5Z7_BILW3</name>
<dbReference type="GeneID" id="78087309"/>
<dbReference type="RefSeq" id="WP_005026991.1">
    <property type="nucleotide sequence ID" value="NZ_KE150240.1"/>
</dbReference>
<dbReference type="AlphaFoldDB" id="E5Y5Z7"/>
<keyword evidence="2" id="KW-1185">Reference proteome</keyword>
<dbReference type="HOGENOM" id="CLU_2166057_0_0_7"/>
<comment type="caution">
    <text evidence="1">The sequence shown here is derived from an EMBL/GenBank/DDBJ whole genome shotgun (WGS) entry which is preliminary data.</text>
</comment>
<sequence>MSQSHEKQLIEALRVVCGGEKSEVSPELGDEIVKAIREEIAPLVELAAFPHREYLDEKAASFYCSTPVSTLQRKRVDGKGPVYIKDGAKVLYARKDLDRYMAARKVKTYEQS</sequence>
<protein>
    <recommendedName>
        <fullName evidence="3">Helix-turn-helix domain-containing protein</fullName>
    </recommendedName>
</protein>
<evidence type="ECO:0000313" key="2">
    <source>
        <dbReference type="Proteomes" id="UP000006034"/>
    </source>
</evidence>
<reference evidence="1 2" key="1">
    <citation type="submission" date="2010-10" db="EMBL/GenBank/DDBJ databases">
        <authorList>
            <consortium name="The Broad Institute Genome Sequencing Platform"/>
            <person name="Ward D."/>
            <person name="Earl A."/>
            <person name="Feldgarden M."/>
            <person name="Young S.K."/>
            <person name="Gargeya S."/>
            <person name="Zeng Q."/>
            <person name="Alvarado L."/>
            <person name="Berlin A."/>
            <person name="Bochicchio J."/>
            <person name="Chapman S.B."/>
            <person name="Chen Z."/>
            <person name="Freedman E."/>
            <person name="Gellesch M."/>
            <person name="Goldberg J."/>
            <person name="Griggs A."/>
            <person name="Gujja S."/>
            <person name="Heilman E."/>
            <person name="Heiman D."/>
            <person name="Howarth C."/>
            <person name="Mehta T."/>
            <person name="Neiman D."/>
            <person name="Pearson M."/>
            <person name="Roberts A."/>
            <person name="Saif S."/>
            <person name="Shea T."/>
            <person name="Shenoy N."/>
            <person name="Sisk P."/>
            <person name="Stolte C."/>
            <person name="Sykes S."/>
            <person name="White J."/>
            <person name="Yandava C."/>
            <person name="Allen-Vercoe E."/>
            <person name="Sibley C."/>
            <person name="Ambrose C.E."/>
            <person name="Strauss J."/>
            <person name="Daigneault M."/>
            <person name="Haas B."/>
            <person name="Nusbaum C."/>
            <person name="Birren B."/>
        </authorList>
    </citation>
    <scope>NUCLEOTIDE SEQUENCE [LARGE SCALE GENOMIC DNA]</scope>
    <source>
        <strain evidence="1 2">3_1_6</strain>
    </source>
</reference>
<evidence type="ECO:0000313" key="1">
    <source>
        <dbReference type="EMBL" id="EFV44544.1"/>
    </source>
</evidence>
<reference evidence="1 2" key="2">
    <citation type="submission" date="2013-04" db="EMBL/GenBank/DDBJ databases">
        <title>The Genome Sequence of Bilophila wadsworthia 3_1_6.</title>
        <authorList>
            <consortium name="The Broad Institute Genomics Platform"/>
            <person name="Earl A."/>
            <person name="Ward D."/>
            <person name="Feldgarden M."/>
            <person name="Gevers D."/>
            <person name="Sibley C."/>
            <person name="Strauss J."/>
            <person name="Allen-Vercoe E."/>
            <person name="Walker B."/>
            <person name="Young S."/>
            <person name="Zeng Q."/>
            <person name="Gargeya S."/>
            <person name="Fitzgerald M."/>
            <person name="Haas B."/>
            <person name="Abouelleil A."/>
            <person name="Allen A.W."/>
            <person name="Alvarado L."/>
            <person name="Arachchi H.M."/>
            <person name="Berlin A.M."/>
            <person name="Chapman S.B."/>
            <person name="Gainer-Dewar J."/>
            <person name="Goldberg J."/>
            <person name="Griggs A."/>
            <person name="Gujja S."/>
            <person name="Hansen M."/>
            <person name="Howarth C."/>
            <person name="Imamovic A."/>
            <person name="Ireland A."/>
            <person name="Larimer J."/>
            <person name="McCowan C."/>
            <person name="Murphy C."/>
            <person name="Pearson M."/>
            <person name="Poon T.W."/>
            <person name="Priest M."/>
            <person name="Roberts A."/>
            <person name="Saif S."/>
            <person name="Shea T."/>
            <person name="Sisk P."/>
            <person name="Sykes S."/>
            <person name="Wortman J."/>
            <person name="Nusbaum C."/>
            <person name="Birren B."/>
        </authorList>
    </citation>
    <scope>NUCLEOTIDE SEQUENCE [LARGE SCALE GENOMIC DNA]</scope>
    <source>
        <strain evidence="1 2">3_1_6</strain>
    </source>
</reference>
<dbReference type="EMBL" id="ADCP02000003">
    <property type="protein sequence ID" value="EFV44544.1"/>
    <property type="molecule type" value="Genomic_DNA"/>
</dbReference>
<proteinExistence type="predicted"/>
<accession>E5Y5Z7</accession>
<dbReference type="STRING" id="563192.HMPREF0179_01610"/>
<organism evidence="1 2">
    <name type="scientific">Bilophila wadsworthia (strain 3_1_6)</name>
    <dbReference type="NCBI Taxonomy" id="563192"/>
    <lineage>
        <taxon>Bacteria</taxon>
        <taxon>Pseudomonadati</taxon>
        <taxon>Thermodesulfobacteriota</taxon>
        <taxon>Desulfovibrionia</taxon>
        <taxon>Desulfovibrionales</taxon>
        <taxon>Desulfovibrionaceae</taxon>
        <taxon>Bilophila</taxon>
    </lineage>
</organism>
<evidence type="ECO:0008006" key="3">
    <source>
        <dbReference type="Google" id="ProtNLM"/>
    </source>
</evidence>
<dbReference type="Proteomes" id="UP000006034">
    <property type="component" value="Unassembled WGS sequence"/>
</dbReference>